<dbReference type="Pfam" id="PF13439">
    <property type="entry name" value="Glyco_transf_4"/>
    <property type="match status" value="1"/>
</dbReference>
<evidence type="ECO:0000313" key="3">
    <source>
        <dbReference type="EMBL" id="GGK47066.1"/>
    </source>
</evidence>
<protein>
    <submittedName>
        <fullName evidence="3">Glycosyl transferase family 1</fullName>
    </submittedName>
</protein>
<sequence length="382" mass="40332">MILFVIKSLAVAGGAERVLATVAGGLVERGHEVAVMSFDAPGVAPAYPLHPGVEHIRHPIGAATHRSGLVGTLRRMVRLRREASCRRPRLCIAFMHSAYVPAVIALAGTGVPVVASEHTIPDYFAHRRVEFALVRLVAGLASGMTTVSEHARSRFPAALRNVMTVVPNPALDARGRQADVLGSQEGGGTILSVGRLVEGKGLEILVEAFALIAGERPGWTLRLVGDGPLREALRTLASRLRVADRIAFVGFVSAVDDEYLRAQLFCAPSLVESQGLAAAEALSFGLPVVAFADCEALAEIVHDGFNGRLARANEGAAGLAPLLAELTADAEQRALLARGATASRPSGKLDEVLAAWESLVAAHAREATAQPHRHTNQTSIDR</sequence>
<dbReference type="PANTHER" id="PTHR45947">
    <property type="entry name" value="SULFOQUINOVOSYL TRANSFERASE SQD2"/>
    <property type="match status" value="1"/>
</dbReference>
<proteinExistence type="predicted"/>
<dbReference type="RefSeq" id="WP_188914805.1">
    <property type="nucleotide sequence ID" value="NZ_BMMF01000012.1"/>
</dbReference>
<gene>
    <name evidence="3" type="ORF">GCM10011322_37650</name>
</gene>
<comment type="caution">
    <text evidence="3">The sequence shown here is derived from an EMBL/GenBank/DDBJ whole genome shotgun (WGS) entry which is preliminary data.</text>
</comment>
<keyword evidence="3" id="KW-0808">Transferase</keyword>
<dbReference type="Proteomes" id="UP000600449">
    <property type="component" value="Unassembled WGS sequence"/>
</dbReference>
<accession>A0A917QET6</accession>
<keyword evidence="4" id="KW-1185">Reference proteome</keyword>
<organism evidence="3 4">
    <name type="scientific">Salinarimonas ramus</name>
    <dbReference type="NCBI Taxonomy" id="690164"/>
    <lineage>
        <taxon>Bacteria</taxon>
        <taxon>Pseudomonadati</taxon>
        <taxon>Pseudomonadota</taxon>
        <taxon>Alphaproteobacteria</taxon>
        <taxon>Hyphomicrobiales</taxon>
        <taxon>Salinarimonadaceae</taxon>
        <taxon>Salinarimonas</taxon>
    </lineage>
</organism>
<feature type="domain" description="Glycosyltransferase subfamily 4-like N-terminal" evidence="2">
    <location>
        <begin position="13"/>
        <end position="169"/>
    </location>
</feature>
<dbReference type="PANTHER" id="PTHR45947:SF3">
    <property type="entry name" value="SULFOQUINOVOSYL TRANSFERASE SQD2"/>
    <property type="match status" value="1"/>
</dbReference>
<dbReference type="InterPro" id="IPR050194">
    <property type="entry name" value="Glycosyltransferase_grp1"/>
</dbReference>
<dbReference type="EMBL" id="BMMF01000012">
    <property type="protein sequence ID" value="GGK47066.1"/>
    <property type="molecule type" value="Genomic_DNA"/>
</dbReference>
<name>A0A917QET6_9HYPH</name>
<dbReference type="InterPro" id="IPR028098">
    <property type="entry name" value="Glyco_trans_4-like_N"/>
</dbReference>
<evidence type="ECO:0000259" key="1">
    <source>
        <dbReference type="Pfam" id="PF00534"/>
    </source>
</evidence>
<dbReference type="AlphaFoldDB" id="A0A917QET6"/>
<evidence type="ECO:0000259" key="2">
    <source>
        <dbReference type="Pfam" id="PF13439"/>
    </source>
</evidence>
<dbReference type="InterPro" id="IPR001296">
    <property type="entry name" value="Glyco_trans_1"/>
</dbReference>
<reference evidence="3 4" key="1">
    <citation type="journal article" date="2014" name="Int. J. Syst. Evol. Microbiol.">
        <title>Complete genome sequence of Corynebacterium casei LMG S-19264T (=DSM 44701T), isolated from a smear-ripened cheese.</title>
        <authorList>
            <consortium name="US DOE Joint Genome Institute (JGI-PGF)"/>
            <person name="Walter F."/>
            <person name="Albersmeier A."/>
            <person name="Kalinowski J."/>
            <person name="Ruckert C."/>
        </authorList>
    </citation>
    <scope>NUCLEOTIDE SEQUENCE [LARGE SCALE GENOMIC DNA]</scope>
    <source>
        <strain evidence="3 4">CGMCC 1.9161</strain>
    </source>
</reference>
<feature type="domain" description="Glycosyl transferase family 1" evidence="1">
    <location>
        <begin position="179"/>
        <end position="337"/>
    </location>
</feature>
<dbReference type="Pfam" id="PF00534">
    <property type="entry name" value="Glycos_transf_1"/>
    <property type="match status" value="1"/>
</dbReference>
<dbReference type="GO" id="GO:0016757">
    <property type="term" value="F:glycosyltransferase activity"/>
    <property type="evidence" value="ECO:0007669"/>
    <property type="project" value="InterPro"/>
</dbReference>
<evidence type="ECO:0000313" key="4">
    <source>
        <dbReference type="Proteomes" id="UP000600449"/>
    </source>
</evidence>
<dbReference type="SUPFAM" id="SSF53756">
    <property type="entry name" value="UDP-Glycosyltransferase/glycogen phosphorylase"/>
    <property type="match status" value="1"/>
</dbReference>
<dbReference type="Gene3D" id="3.40.50.2000">
    <property type="entry name" value="Glycogen Phosphorylase B"/>
    <property type="match status" value="2"/>
</dbReference>